<proteinExistence type="predicted"/>
<dbReference type="EMBL" id="JADIMZ010000017">
    <property type="protein sequence ID" value="MBO8431911.1"/>
    <property type="molecule type" value="Genomic_DNA"/>
</dbReference>
<protein>
    <submittedName>
        <fullName evidence="2">Uncharacterized protein</fullName>
    </submittedName>
</protein>
<feature type="signal peptide" evidence="1">
    <location>
        <begin position="1"/>
        <end position="23"/>
    </location>
</feature>
<name>A0A9D9DSZ8_9BACT</name>
<comment type="caution">
    <text evidence="2">The sequence shown here is derived from an EMBL/GenBank/DDBJ whole genome shotgun (WGS) entry which is preliminary data.</text>
</comment>
<feature type="chain" id="PRO_5039045932" evidence="1">
    <location>
        <begin position="24"/>
        <end position="318"/>
    </location>
</feature>
<evidence type="ECO:0000256" key="1">
    <source>
        <dbReference type="SAM" id="SignalP"/>
    </source>
</evidence>
<evidence type="ECO:0000313" key="2">
    <source>
        <dbReference type="EMBL" id="MBO8431911.1"/>
    </source>
</evidence>
<gene>
    <name evidence="2" type="ORF">IAB08_01275</name>
</gene>
<sequence length="318" mass="35430">MKTIVRIILWLGFVLAGIFPACAQDNGLIGQGITLSVIVPEQQDPLPAEAESYLVNKLTQVAINNGIAAGRDFGRFFIAANIGMATKDILPGPPTQISQNMEITLYIADYFDQKIYSSTTIEATGVGTNEAKSFINALQNMPVKSPQLNRFVTEGKDKILAYYRQQGDLMIQQAKTLAAQRKYEEAFFLLTAIPDAVRDVYERAMDATLEIYQSYVDYLCEVNLAKARAAWAAHQNSEGAEAAGVFLSQIYPDAKCHAEAMELYTEIRDKVLADWQFEMKKWQDGIDLESQRIEAMRQIGVAYGNGQQPTTYGIGWLR</sequence>
<organism evidence="2 3">
    <name type="scientific">Candidatus Pullibacteroides excrementavium</name>
    <dbReference type="NCBI Taxonomy" id="2840905"/>
    <lineage>
        <taxon>Bacteria</taxon>
        <taxon>Pseudomonadati</taxon>
        <taxon>Bacteroidota</taxon>
        <taxon>Bacteroidia</taxon>
        <taxon>Bacteroidales</taxon>
        <taxon>Candidatus Pullibacteroides</taxon>
    </lineage>
</organism>
<dbReference type="AlphaFoldDB" id="A0A9D9DSZ8"/>
<keyword evidence="1" id="KW-0732">Signal</keyword>
<dbReference type="Proteomes" id="UP000823612">
    <property type="component" value="Unassembled WGS sequence"/>
</dbReference>
<accession>A0A9D9DSZ8</accession>
<reference evidence="2" key="1">
    <citation type="submission" date="2020-10" db="EMBL/GenBank/DDBJ databases">
        <authorList>
            <person name="Gilroy R."/>
        </authorList>
    </citation>
    <scope>NUCLEOTIDE SEQUENCE</scope>
    <source>
        <strain evidence="2">2889</strain>
    </source>
</reference>
<reference evidence="2" key="2">
    <citation type="journal article" date="2021" name="PeerJ">
        <title>Extensive microbial diversity within the chicken gut microbiome revealed by metagenomics and culture.</title>
        <authorList>
            <person name="Gilroy R."/>
            <person name="Ravi A."/>
            <person name="Getino M."/>
            <person name="Pursley I."/>
            <person name="Horton D.L."/>
            <person name="Alikhan N.F."/>
            <person name="Baker D."/>
            <person name="Gharbi K."/>
            <person name="Hall N."/>
            <person name="Watson M."/>
            <person name="Adriaenssens E.M."/>
            <person name="Foster-Nyarko E."/>
            <person name="Jarju S."/>
            <person name="Secka A."/>
            <person name="Antonio M."/>
            <person name="Oren A."/>
            <person name="Chaudhuri R.R."/>
            <person name="La Ragione R."/>
            <person name="Hildebrand F."/>
            <person name="Pallen M.J."/>
        </authorList>
    </citation>
    <scope>NUCLEOTIDE SEQUENCE</scope>
    <source>
        <strain evidence="2">2889</strain>
    </source>
</reference>
<evidence type="ECO:0000313" key="3">
    <source>
        <dbReference type="Proteomes" id="UP000823612"/>
    </source>
</evidence>